<keyword evidence="10" id="KW-1185">Reference proteome</keyword>
<accession>A0ABM5N103</accession>
<dbReference type="PROSITE" id="PS51352">
    <property type="entry name" value="THIOREDOXIN_2"/>
    <property type="match status" value="1"/>
</dbReference>
<dbReference type="Gene3D" id="3.40.30.10">
    <property type="entry name" value="Glutaredoxin"/>
    <property type="match status" value="1"/>
</dbReference>
<name>A0ABM5N103_EMTOG</name>
<dbReference type="InterPro" id="IPR012336">
    <property type="entry name" value="Thioredoxin-like_fold"/>
</dbReference>
<feature type="transmembrane region" description="Helical" evidence="7">
    <location>
        <begin position="262"/>
        <end position="280"/>
    </location>
</feature>
<evidence type="ECO:0000313" key="10">
    <source>
        <dbReference type="Proteomes" id="UP000002875"/>
    </source>
</evidence>
<keyword evidence="4" id="KW-0201">Cytochrome c-type biogenesis</keyword>
<dbReference type="Pfam" id="PF02683">
    <property type="entry name" value="DsbD_TM"/>
    <property type="match status" value="1"/>
</dbReference>
<evidence type="ECO:0000256" key="1">
    <source>
        <dbReference type="ARBA" id="ARBA00004651"/>
    </source>
</evidence>
<dbReference type="PANTHER" id="PTHR32234:SF0">
    <property type="entry name" value="THIOL:DISULFIDE INTERCHANGE PROTEIN DSBD"/>
    <property type="match status" value="1"/>
</dbReference>
<dbReference type="RefSeq" id="WP_015028862.1">
    <property type="nucleotide sequence ID" value="NC_018748.1"/>
</dbReference>
<dbReference type="InterPro" id="IPR036249">
    <property type="entry name" value="Thioredoxin-like_sf"/>
</dbReference>
<keyword evidence="2" id="KW-1003">Cell membrane</keyword>
<evidence type="ECO:0000256" key="2">
    <source>
        <dbReference type="ARBA" id="ARBA00022475"/>
    </source>
</evidence>
<protein>
    <submittedName>
        <fullName evidence="9">ProteiN-disulfide reductase</fullName>
    </submittedName>
</protein>
<evidence type="ECO:0000256" key="6">
    <source>
        <dbReference type="ARBA" id="ARBA00023136"/>
    </source>
</evidence>
<dbReference type="InterPro" id="IPR003834">
    <property type="entry name" value="Cyt_c_assmbl_TM_dom"/>
</dbReference>
<comment type="subcellular location">
    <subcellularLocation>
        <location evidence="1">Cell membrane</location>
        <topology evidence="1">Multi-pass membrane protein</topology>
    </subcellularLocation>
</comment>
<feature type="domain" description="Thioredoxin" evidence="8">
    <location>
        <begin position="291"/>
        <end position="454"/>
    </location>
</feature>
<dbReference type="Pfam" id="PF13098">
    <property type="entry name" value="Thioredoxin_2"/>
    <property type="match status" value="1"/>
</dbReference>
<feature type="transmembrane region" description="Helical" evidence="7">
    <location>
        <begin position="49"/>
        <end position="73"/>
    </location>
</feature>
<evidence type="ECO:0000256" key="5">
    <source>
        <dbReference type="ARBA" id="ARBA00022989"/>
    </source>
</evidence>
<feature type="transmembrane region" description="Helical" evidence="7">
    <location>
        <begin position="162"/>
        <end position="181"/>
    </location>
</feature>
<dbReference type="PANTHER" id="PTHR32234">
    <property type="entry name" value="THIOL:DISULFIDE INTERCHANGE PROTEIN DSBD"/>
    <property type="match status" value="1"/>
</dbReference>
<evidence type="ECO:0000259" key="8">
    <source>
        <dbReference type="PROSITE" id="PS51352"/>
    </source>
</evidence>
<keyword evidence="3 7" id="KW-0812">Transmembrane</keyword>
<dbReference type="InterPro" id="IPR013766">
    <property type="entry name" value="Thioredoxin_domain"/>
</dbReference>
<evidence type="ECO:0000313" key="9">
    <source>
        <dbReference type="EMBL" id="AFK03164.1"/>
    </source>
</evidence>
<dbReference type="Proteomes" id="UP000002875">
    <property type="component" value="Chromosome"/>
</dbReference>
<keyword evidence="6 7" id="KW-0472">Membrane</keyword>
<evidence type="ECO:0000256" key="7">
    <source>
        <dbReference type="SAM" id="Phobius"/>
    </source>
</evidence>
<feature type="transmembrane region" description="Helical" evidence="7">
    <location>
        <begin position="229"/>
        <end position="250"/>
    </location>
</feature>
<organism evidence="9 10">
    <name type="scientific">Emticicia oligotrophica (strain DSM 17448 / CIP 109782 / MTCC 6937 / GPTSA100-15)</name>
    <dbReference type="NCBI Taxonomy" id="929562"/>
    <lineage>
        <taxon>Bacteria</taxon>
        <taxon>Pseudomonadati</taxon>
        <taxon>Bacteroidota</taxon>
        <taxon>Cytophagia</taxon>
        <taxon>Cytophagales</taxon>
        <taxon>Leadbetterellaceae</taxon>
        <taxon>Emticicia</taxon>
    </lineage>
</organism>
<reference evidence="9 10" key="1">
    <citation type="submission" date="2011-07" db="EMBL/GenBank/DDBJ databases">
        <title>The complete genome of chromosome of Emticicia oligotrophica DSM 17448.</title>
        <authorList>
            <consortium name="US DOE Joint Genome Institute (JGI-PGF)"/>
            <person name="Lucas S."/>
            <person name="Han J."/>
            <person name="Lapidus A."/>
            <person name="Bruce D."/>
            <person name="Goodwin L."/>
            <person name="Pitluck S."/>
            <person name="Peters L."/>
            <person name="Kyrpides N."/>
            <person name="Mavromatis K."/>
            <person name="Ivanova N."/>
            <person name="Ovchinnikova G."/>
            <person name="Teshima H."/>
            <person name="Detter J.C."/>
            <person name="Tapia R."/>
            <person name="Han C."/>
            <person name="Land M."/>
            <person name="Hauser L."/>
            <person name="Markowitz V."/>
            <person name="Cheng J.-F."/>
            <person name="Hugenholtz P."/>
            <person name="Woyke T."/>
            <person name="Wu D."/>
            <person name="Tindall B."/>
            <person name="Pomrenke H."/>
            <person name="Brambilla E."/>
            <person name="Klenk H.-P."/>
            <person name="Eisen J.A."/>
        </authorList>
    </citation>
    <scope>NUCLEOTIDE SEQUENCE [LARGE SCALE GENOMIC DNA]</scope>
    <source>
        <strain evidence="9 10">DSM 17448</strain>
    </source>
</reference>
<evidence type="ECO:0000256" key="4">
    <source>
        <dbReference type="ARBA" id="ARBA00022748"/>
    </source>
</evidence>
<sequence>MQESTSLIGFLLTAFFAGFAAIFMPCIYPIMPMTVSFFTKQSQGTRKAMFYGLSIMFVFGIIGLVATVFGAPFLNFISTHWVPNLIFFVIFIIFGVSLLGAFEIVLPHNVVNNIDRMSERGGLVGIFFMALTLVVVSFSCTAPFVGSLLIMAAKGEVWRPLWGMLAFGLPFGVIFTSLAMFPQWLKSLPKSGGWMNEMKAVFGILEFALALKFLSNIDLTYHFNYISRNLFLVIWIIIFAAIGLYIFGIIRLPKDSKVQKYAPQRIFFGLLFLAFAGYMVPGVTHGKELSLLSGLLPPKTIATTVADGSKLRNLPHDLKGFYDYDDALAYSKEVGKPLFIDFTGYACANCRKMEENVWPQPEVLEKLKNDFVIASLYVDDKKELPKEKQFTSKYDDELKVTVGDKNMDLEIVKYNNNAQPYYVIEDSNGKLIVKQPIGYSSKENFLKFLNEGISNFEKKK</sequence>
<feature type="transmembrane region" description="Helical" evidence="7">
    <location>
        <begin position="85"/>
        <end position="106"/>
    </location>
</feature>
<proteinExistence type="predicted"/>
<feature type="transmembrane region" description="Helical" evidence="7">
    <location>
        <begin position="126"/>
        <end position="150"/>
    </location>
</feature>
<gene>
    <name evidence="9" type="ordered locus">Emtol_2025</name>
</gene>
<feature type="transmembrane region" description="Helical" evidence="7">
    <location>
        <begin position="6"/>
        <end position="28"/>
    </location>
</feature>
<dbReference type="EMBL" id="CP002961">
    <property type="protein sequence ID" value="AFK03164.1"/>
    <property type="molecule type" value="Genomic_DNA"/>
</dbReference>
<dbReference type="SUPFAM" id="SSF52833">
    <property type="entry name" value="Thioredoxin-like"/>
    <property type="match status" value="1"/>
</dbReference>
<keyword evidence="5 7" id="KW-1133">Transmembrane helix</keyword>
<evidence type="ECO:0000256" key="3">
    <source>
        <dbReference type="ARBA" id="ARBA00022692"/>
    </source>
</evidence>